<name>A0A263BT42_9BACI</name>
<proteinExistence type="inferred from homology"/>
<keyword evidence="1 6" id="KW-1277">Toxin-antitoxin system</keyword>
<keyword evidence="3 6" id="KW-0808">Transferase</keyword>
<dbReference type="EMBL" id="NPIA01000004">
    <property type="protein sequence ID" value="OZM56890.1"/>
    <property type="molecule type" value="Genomic_DNA"/>
</dbReference>
<comment type="catalytic activity">
    <reaction evidence="6">
        <text>a thymidine in DNA + NAD(+) = an N-(ADP-alpha-D-ribosyl)-thymidine in DNA + nicotinamide + H(+)</text>
        <dbReference type="Rhea" id="RHEA:71651"/>
        <dbReference type="Rhea" id="RHEA-COMP:13556"/>
        <dbReference type="Rhea" id="RHEA-COMP:18051"/>
        <dbReference type="ChEBI" id="CHEBI:15378"/>
        <dbReference type="ChEBI" id="CHEBI:17154"/>
        <dbReference type="ChEBI" id="CHEBI:57540"/>
        <dbReference type="ChEBI" id="CHEBI:137386"/>
        <dbReference type="ChEBI" id="CHEBI:191199"/>
    </reaction>
</comment>
<evidence type="ECO:0000313" key="9">
    <source>
        <dbReference type="Proteomes" id="UP000217083"/>
    </source>
</evidence>
<comment type="similarity">
    <text evidence="6">Belongs to the DarT ADP-ribosyltransferase family.</text>
</comment>
<evidence type="ECO:0000259" key="7">
    <source>
        <dbReference type="PROSITE" id="PS52018"/>
    </source>
</evidence>
<reference evidence="9" key="1">
    <citation type="submission" date="2017-08" db="EMBL/GenBank/DDBJ databases">
        <authorList>
            <person name="Huang Z."/>
        </authorList>
    </citation>
    <scope>NUCLEOTIDE SEQUENCE [LARGE SCALE GENOMIC DNA]</scope>
    <source>
        <strain evidence="9">SA5d-4</strain>
    </source>
</reference>
<sequence>MYKVGERIEHIRFGPGEIIEVSGDKTCISIIFTKGFGYKKFRLKEANKYIIRLSEFCIFDEETNDWYNLHGYNEDGYDKYGYDQLGYDSNGFNRDKLHKVTKTHFNQDGYNYRGYKQDGFNQKGIHKETNTIYNLNGYDVNGVHASEELVKVINQKVSPKCELKFDGFYHMTHFDNAASILKDGKIFSRSRQSMKVDMNKKLDITNRVISYTHANIQDHVRMYFRPKTPTFWYFENFSEIVLLKFSSSLLTLPRAKVSIGNAGNSSSVICDITKSTLNHINFNSLFLSSEVQNKEEMNLRHTELLIPEELELSHLDSIIFRSNKDLLAFKNKFGHHKGVLYQVNKAKFFYKET</sequence>
<dbReference type="GO" id="GO:0016757">
    <property type="term" value="F:glycosyltransferase activity"/>
    <property type="evidence" value="ECO:0007669"/>
    <property type="project" value="UniProtKB-UniRule"/>
</dbReference>
<comment type="caution">
    <text evidence="6">Lacks conserved residue(s) required for the propagation of feature annotation.</text>
</comment>
<feature type="binding site" evidence="6">
    <location>
        <position position="207"/>
    </location>
    <ligand>
        <name>NAD(+)</name>
        <dbReference type="ChEBI" id="CHEBI:57540"/>
    </ligand>
</feature>
<keyword evidence="4 6" id="KW-0548">Nucleotidyltransferase</keyword>
<evidence type="ECO:0000256" key="6">
    <source>
        <dbReference type="PROSITE-ProRule" id="PRU01362"/>
    </source>
</evidence>
<keyword evidence="2 6" id="KW-0328">Glycosyltransferase</keyword>
<evidence type="ECO:0000256" key="1">
    <source>
        <dbReference type="ARBA" id="ARBA00022649"/>
    </source>
</evidence>
<keyword evidence="5 6" id="KW-0238">DNA-binding</keyword>
<dbReference type="Pfam" id="PF14487">
    <property type="entry name" value="DarT"/>
    <property type="match status" value="1"/>
</dbReference>
<dbReference type="InterPro" id="IPR029494">
    <property type="entry name" value="DarT"/>
</dbReference>
<keyword evidence="9" id="KW-1185">Reference proteome</keyword>
<evidence type="ECO:0000256" key="2">
    <source>
        <dbReference type="ARBA" id="ARBA00022676"/>
    </source>
</evidence>
<protein>
    <recommendedName>
        <fullName evidence="7">DarT domain-containing protein</fullName>
    </recommendedName>
</protein>
<feature type="active site" evidence="6">
    <location>
        <position position="303"/>
    </location>
</feature>
<evidence type="ECO:0000256" key="3">
    <source>
        <dbReference type="ARBA" id="ARBA00022679"/>
    </source>
</evidence>
<feature type="binding site" evidence="6">
    <location>
        <begin position="170"/>
        <end position="172"/>
    </location>
    <ligand>
        <name>NAD(+)</name>
        <dbReference type="ChEBI" id="CHEBI:57540"/>
    </ligand>
</feature>
<dbReference type="GO" id="GO:0016779">
    <property type="term" value="F:nucleotidyltransferase activity"/>
    <property type="evidence" value="ECO:0007669"/>
    <property type="project" value="UniProtKB-UniRule"/>
</dbReference>
<accession>A0A263BT42</accession>
<evidence type="ECO:0000256" key="5">
    <source>
        <dbReference type="ARBA" id="ARBA00023125"/>
    </source>
</evidence>
<dbReference type="PROSITE" id="PS52018">
    <property type="entry name" value="DART"/>
    <property type="match status" value="1"/>
</dbReference>
<evidence type="ECO:0000256" key="4">
    <source>
        <dbReference type="ARBA" id="ARBA00022695"/>
    </source>
</evidence>
<gene>
    <name evidence="8" type="ORF">CIB95_08960</name>
</gene>
<evidence type="ECO:0000313" key="8">
    <source>
        <dbReference type="EMBL" id="OZM56890.1"/>
    </source>
</evidence>
<organism evidence="8 9">
    <name type="scientific">Lottiidibacillus patelloidae</name>
    <dbReference type="NCBI Taxonomy" id="2670334"/>
    <lineage>
        <taxon>Bacteria</taxon>
        <taxon>Bacillati</taxon>
        <taxon>Bacillota</taxon>
        <taxon>Bacilli</taxon>
        <taxon>Bacillales</taxon>
        <taxon>Bacillaceae</taxon>
        <taxon>Lottiidibacillus</taxon>
    </lineage>
</organism>
<reference evidence="8 9" key="2">
    <citation type="submission" date="2017-09" db="EMBL/GenBank/DDBJ databases">
        <title>Bacillus patelloidae sp. nov., isolated from the intestinal tract of a marine limpet.</title>
        <authorList>
            <person name="Liu R."/>
            <person name="Dong C."/>
            <person name="Shao Z."/>
        </authorList>
    </citation>
    <scope>NUCLEOTIDE SEQUENCE [LARGE SCALE GENOMIC DNA]</scope>
    <source>
        <strain evidence="8 9">SA5d-4</strain>
    </source>
</reference>
<feature type="active site" description="Proton acceptor" evidence="6">
    <location>
        <position position="207"/>
    </location>
</feature>
<dbReference type="Proteomes" id="UP000217083">
    <property type="component" value="Unassembled WGS sequence"/>
</dbReference>
<feature type="domain" description="DarT" evidence="7">
    <location>
        <begin position="166"/>
        <end position="349"/>
    </location>
</feature>
<dbReference type="RefSeq" id="WP_094924367.1">
    <property type="nucleotide sequence ID" value="NZ_NPIA01000004.1"/>
</dbReference>
<dbReference type="GO" id="GO:0003677">
    <property type="term" value="F:DNA binding"/>
    <property type="evidence" value="ECO:0007669"/>
    <property type="project" value="UniProtKB-UniRule"/>
</dbReference>
<comment type="caution">
    <text evidence="8">The sequence shown here is derived from an EMBL/GenBank/DDBJ whole genome shotgun (WGS) entry which is preliminary data.</text>
</comment>
<dbReference type="AlphaFoldDB" id="A0A263BT42"/>